<keyword evidence="1" id="KW-1133">Transmembrane helix</keyword>
<name>A0ABP2HQ29_9BACT</name>
<keyword evidence="1" id="KW-0812">Transmembrane</keyword>
<evidence type="ECO:0000256" key="1">
    <source>
        <dbReference type="SAM" id="Phobius"/>
    </source>
</evidence>
<protein>
    <recommendedName>
        <fullName evidence="4">Tat pathway signal sequence domain protein</fullName>
    </recommendedName>
</protein>
<evidence type="ECO:0000313" key="2">
    <source>
        <dbReference type="EMBL" id="EFB89437.1"/>
    </source>
</evidence>
<proteinExistence type="predicted"/>
<gene>
    <name evidence="2" type="ORF">HMPREF7215_0205</name>
</gene>
<sequence length="524" mass="59033">MFKKLLALAVSAAVFLGMRERLPAAVQKYEKDAIAYDETVLFRDAETRRRFLDEIESSFLKDYDALWQREGMSAKLTAAADRVFADNLSGGRLTGALRVAMDLDGVVQRIQDKIPEAFRGDYDRFLAIMEDSFTDAYLDRLSAYDRALLASRVGALVNAPSVRIFFEAQVRHAAAQGSAVLGESLTKEIRGRPELSLAGSTAFLGLMLGRKLLRRTLGRKALSVFGKGLGRKVLMAAAGVGALVTLGWALYDIGSFSVEVWGSPAQLREALLVRYDDYYRMEAPQIYWQTLRKGVRSELDEIQRRMARRDEDTKAILASATFRRMTERMSEVEQKNFIDRLISVRPLDDSLSYSSIVENFGRILVESEAEDIAAFREILAQGDPLLARQWFGVAGREYFSLFRNLPRLVWDKYLPNAASLQTLRWLALRPRAVREVAAQLPADSVQWVMNEAPQAQAERFFADGKTPDEIGREIERMKSLPKAARIPWQSGWAYLFHRAGNYALSAGIALALLVVVRLCRKYLC</sequence>
<dbReference type="EMBL" id="ADFP01000135">
    <property type="protein sequence ID" value="EFB89437.1"/>
    <property type="molecule type" value="Genomic_DNA"/>
</dbReference>
<keyword evidence="3" id="KW-1185">Reference proteome</keyword>
<reference evidence="2 3" key="1">
    <citation type="submission" date="2009-12" db="EMBL/GenBank/DDBJ databases">
        <authorList>
            <person name="Shrivastava S."/>
            <person name="Madupu R."/>
            <person name="Durkin A.S."/>
            <person name="Torralba M."/>
            <person name="Methe B."/>
            <person name="Sutton G.G."/>
            <person name="Strausberg R.L."/>
            <person name="Nelson K.E."/>
        </authorList>
    </citation>
    <scope>NUCLEOTIDE SEQUENCE [LARGE SCALE GENOMIC DNA]</scope>
    <source>
        <strain evidence="2 3">W5455</strain>
    </source>
</reference>
<organism evidence="2 3">
    <name type="scientific">Pyramidobacter piscolens W5455</name>
    <dbReference type="NCBI Taxonomy" id="352165"/>
    <lineage>
        <taxon>Bacteria</taxon>
        <taxon>Thermotogati</taxon>
        <taxon>Synergistota</taxon>
        <taxon>Synergistia</taxon>
        <taxon>Synergistales</taxon>
        <taxon>Dethiosulfovibrionaceae</taxon>
        <taxon>Pyramidobacter</taxon>
    </lineage>
</organism>
<dbReference type="RefSeq" id="WP_009166162.1">
    <property type="nucleotide sequence ID" value="NZ_ADFP01000135.1"/>
</dbReference>
<evidence type="ECO:0000313" key="3">
    <source>
        <dbReference type="Proteomes" id="UP000006462"/>
    </source>
</evidence>
<evidence type="ECO:0008006" key="4">
    <source>
        <dbReference type="Google" id="ProtNLM"/>
    </source>
</evidence>
<accession>A0ABP2HQ29</accession>
<dbReference type="Proteomes" id="UP000006462">
    <property type="component" value="Unassembled WGS sequence"/>
</dbReference>
<comment type="caution">
    <text evidence="2">The sequence shown here is derived from an EMBL/GenBank/DDBJ whole genome shotgun (WGS) entry which is preliminary data.</text>
</comment>
<feature type="transmembrane region" description="Helical" evidence="1">
    <location>
        <begin position="499"/>
        <end position="519"/>
    </location>
</feature>
<keyword evidence="1" id="KW-0472">Membrane</keyword>